<evidence type="ECO:0000256" key="2">
    <source>
        <dbReference type="ARBA" id="ARBA00023186"/>
    </source>
</evidence>
<dbReference type="GO" id="GO:0051087">
    <property type="term" value="F:protein-folding chaperone binding"/>
    <property type="evidence" value="ECO:0007669"/>
    <property type="project" value="InterPro"/>
</dbReference>
<organism evidence="5 6">
    <name type="scientific">Candidatus Shapirobacteria bacterium CG2_30_35_20</name>
    <dbReference type="NCBI Taxonomy" id="1805376"/>
    <lineage>
        <taxon>Bacteria</taxon>
        <taxon>Candidatus Shapironibacteriota</taxon>
    </lineage>
</organism>
<dbReference type="Gene3D" id="2.30.22.10">
    <property type="entry name" value="Head domain of nucleotide exchange factor GrpE"/>
    <property type="match status" value="1"/>
</dbReference>
<dbReference type="STRING" id="1805376.AUK05_03345"/>
<evidence type="ECO:0000313" key="5">
    <source>
        <dbReference type="EMBL" id="OIP86550.1"/>
    </source>
</evidence>
<protein>
    <recommendedName>
        <fullName evidence="3">Protein GrpE</fullName>
    </recommendedName>
    <alternativeName>
        <fullName evidence="3">HSP-70 cofactor</fullName>
    </alternativeName>
</protein>
<dbReference type="PANTHER" id="PTHR21237">
    <property type="entry name" value="GRPE PROTEIN"/>
    <property type="match status" value="1"/>
</dbReference>
<keyword evidence="3" id="KW-0346">Stress response</keyword>
<sequence>MKKTTKIDPQITDLQDKLNRSLADYANFQKRVEREKEAFASLTLVSIILRFLEVLDDYQLVATHLKDKGLTMANKKFMTTLQNYGLTEIKAEGQKFDPSIMECQVVVEGEDDKVMIVTKTGYMFNGQCLRPATVAVGKKDFNKTTN</sequence>
<dbReference type="Gene3D" id="3.90.20.20">
    <property type="match status" value="1"/>
</dbReference>
<dbReference type="SUPFAM" id="SSF51064">
    <property type="entry name" value="Head domain of nucleotide exchange factor GrpE"/>
    <property type="match status" value="1"/>
</dbReference>
<dbReference type="InterPro" id="IPR013805">
    <property type="entry name" value="GrpE_CC"/>
</dbReference>
<dbReference type="GO" id="GO:0042803">
    <property type="term" value="F:protein homodimerization activity"/>
    <property type="evidence" value="ECO:0007669"/>
    <property type="project" value="InterPro"/>
</dbReference>
<dbReference type="HAMAP" id="MF_01151">
    <property type="entry name" value="GrpE"/>
    <property type="match status" value="1"/>
</dbReference>
<evidence type="ECO:0000256" key="4">
    <source>
        <dbReference type="RuleBase" id="RU004478"/>
    </source>
</evidence>
<dbReference type="GO" id="GO:0051082">
    <property type="term" value="F:unfolded protein binding"/>
    <property type="evidence" value="ECO:0007669"/>
    <property type="project" value="TreeGrafter"/>
</dbReference>
<keyword evidence="2 3" id="KW-0143">Chaperone</keyword>
<dbReference type="InterPro" id="IPR000740">
    <property type="entry name" value="GrpE"/>
</dbReference>
<comment type="caution">
    <text evidence="5">The sequence shown here is derived from an EMBL/GenBank/DDBJ whole genome shotgun (WGS) entry which is preliminary data.</text>
</comment>
<comment type="similarity">
    <text evidence="1 3 4">Belongs to the GrpE family.</text>
</comment>
<keyword evidence="3" id="KW-0963">Cytoplasm</keyword>
<evidence type="ECO:0000256" key="1">
    <source>
        <dbReference type="ARBA" id="ARBA00009054"/>
    </source>
</evidence>
<gene>
    <name evidence="3" type="primary">grpE</name>
    <name evidence="5" type="ORF">AUK05_03345</name>
</gene>
<evidence type="ECO:0000256" key="3">
    <source>
        <dbReference type="HAMAP-Rule" id="MF_01151"/>
    </source>
</evidence>
<dbReference type="GO" id="GO:0006457">
    <property type="term" value="P:protein folding"/>
    <property type="evidence" value="ECO:0007669"/>
    <property type="project" value="InterPro"/>
</dbReference>
<name>A0A1J5I2E7_9BACT</name>
<evidence type="ECO:0000313" key="6">
    <source>
        <dbReference type="Proteomes" id="UP000182344"/>
    </source>
</evidence>
<dbReference type="GO" id="GO:0000774">
    <property type="term" value="F:adenyl-nucleotide exchange factor activity"/>
    <property type="evidence" value="ECO:0007669"/>
    <property type="project" value="InterPro"/>
</dbReference>
<reference evidence="5 6" key="1">
    <citation type="journal article" date="2016" name="Environ. Microbiol.">
        <title>Genomic resolution of a cold subsurface aquifer community provides metabolic insights for novel microbes adapted to high CO concentrations.</title>
        <authorList>
            <person name="Probst A.J."/>
            <person name="Castelle C.J."/>
            <person name="Singh A."/>
            <person name="Brown C.T."/>
            <person name="Anantharaman K."/>
            <person name="Sharon I."/>
            <person name="Hug L.A."/>
            <person name="Burstein D."/>
            <person name="Emerson J.B."/>
            <person name="Thomas B.C."/>
            <person name="Banfield J.F."/>
        </authorList>
    </citation>
    <scope>NUCLEOTIDE SEQUENCE [LARGE SCALE GENOMIC DNA]</scope>
    <source>
        <strain evidence="5">CG2_30_35_20</strain>
    </source>
</reference>
<dbReference type="InterPro" id="IPR009012">
    <property type="entry name" value="GrpE_head"/>
</dbReference>
<proteinExistence type="inferred from homology"/>
<comment type="subcellular location">
    <subcellularLocation>
        <location evidence="3">Cytoplasm</location>
    </subcellularLocation>
</comment>
<dbReference type="Proteomes" id="UP000182344">
    <property type="component" value="Unassembled WGS sequence"/>
</dbReference>
<dbReference type="Pfam" id="PF01025">
    <property type="entry name" value="GrpE"/>
    <property type="match status" value="1"/>
</dbReference>
<dbReference type="GO" id="GO:0005737">
    <property type="term" value="C:cytoplasm"/>
    <property type="evidence" value="ECO:0007669"/>
    <property type="project" value="UniProtKB-SubCell"/>
</dbReference>
<accession>A0A1J5I2E7</accession>
<dbReference type="PRINTS" id="PR00773">
    <property type="entry name" value="GRPEPROTEIN"/>
</dbReference>
<comment type="subunit">
    <text evidence="3">Homodimer.</text>
</comment>
<comment type="function">
    <text evidence="3">Participates actively in the response to hyperosmotic and heat shock by preventing the aggregation of stress-denatured proteins, in association with DnaK and GrpE. It is the nucleotide exchange factor for DnaK and may function as a thermosensor. Unfolded proteins bind initially to DnaJ; upon interaction with the DnaJ-bound protein, DnaK hydrolyzes its bound ATP, resulting in the formation of a stable complex. GrpE releases ADP from DnaK; ATP binding to DnaK triggers the release of the substrate protein, thus completing the reaction cycle. Several rounds of ATP-dependent interactions between DnaJ, DnaK and GrpE are required for fully efficient folding.</text>
</comment>
<dbReference type="AlphaFoldDB" id="A0A1J5I2E7"/>
<dbReference type="CDD" id="cd00446">
    <property type="entry name" value="GrpE"/>
    <property type="match status" value="1"/>
</dbReference>
<dbReference type="EMBL" id="MNZO01000049">
    <property type="protein sequence ID" value="OIP86550.1"/>
    <property type="molecule type" value="Genomic_DNA"/>
</dbReference>
<dbReference type="PANTHER" id="PTHR21237:SF23">
    <property type="entry name" value="GRPE PROTEIN HOMOLOG, MITOCHONDRIAL"/>
    <property type="match status" value="1"/>
</dbReference>
<dbReference type="SUPFAM" id="SSF58014">
    <property type="entry name" value="Coiled-coil domain of nucleotide exchange factor GrpE"/>
    <property type="match status" value="1"/>
</dbReference>